<dbReference type="AlphaFoldDB" id="X6MM58"/>
<dbReference type="EMBL" id="ASPP01019994">
    <property type="protein sequence ID" value="ETO14522.1"/>
    <property type="molecule type" value="Genomic_DNA"/>
</dbReference>
<sequence>MHFFFCSLNFFLFLIVQWSNIHKKILIFPHKDFAAFCSIFCVAMKLNQILIFARRQKQLTCYTIFLSKPEGAIKKNMDYSYRPLVRFVSKRKYNHNQTKKRNQSLIHAIVVPNLIKVKFFFFRTVKKNDKQENQKIKCADKHKIVKMSMDEPGKVEEKKTPGSTDEVILKTSWRLVMRFQKVRYAHKNKMRYILKKKTDKINITLLPFTIKKNDTIKEA</sequence>
<evidence type="ECO:0000313" key="3">
    <source>
        <dbReference type="Proteomes" id="UP000023152"/>
    </source>
</evidence>
<comment type="caution">
    <text evidence="2">The sequence shown here is derived from an EMBL/GenBank/DDBJ whole genome shotgun (WGS) entry which is preliminary data.</text>
</comment>
<reference evidence="2 3" key="1">
    <citation type="journal article" date="2013" name="Curr. Biol.">
        <title>The Genome of the Foraminiferan Reticulomyxa filosa.</title>
        <authorList>
            <person name="Glockner G."/>
            <person name="Hulsmann N."/>
            <person name="Schleicher M."/>
            <person name="Noegel A.A."/>
            <person name="Eichinger L."/>
            <person name="Gallinger C."/>
            <person name="Pawlowski J."/>
            <person name="Sierra R."/>
            <person name="Euteneuer U."/>
            <person name="Pillet L."/>
            <person name="Moustafa A."/>
            <person name="Platzer M."/>
            <person name="Groth M."/>
            <person name="Szafranski K."/>
            <person name="Schliwa M."/>
        </authorList>
    </citation>
    <scope>NUCLEOTIDE SEQUENCE [LARGE SCALE GENOMIC DNA]</scope>
</reference>
<accession>X6MM58</accession>
<evidence type="ECO:0000256" key="1">
    <source>
        <dbReference type="SAM" id="SignalP"/>
    </source>
</evidence>
<evidence type="ECO:0000313" key="2">
    <source>
        <dbReference type="EMBL" id="ETO14522.1"/>
    </source>
</evidence>
<gene>
    <name evidence="2" type="ORF">RFI_22846</name>
</gene>
<protein>
    <submittedName>
        <fullName evidence="2">Uncharacterized protein</fullName>
    </submittedName>
</protein>
<keyword evidence="1" id="KW-0732">Signal</keyword>
<keyword evidence="3" id="KW-1185">Reference proteome</keyword>
<dbReference type="Proteomes" id="UP000023152">
    <property type="component" value="Unassembled WGS sequence"/>
</dbReference>
<proteinExistence type="predicted"/>
<feature type="signal peptide" evidence="1">
    <location>
        <begin position="1"/>
        <end position="18"/>
    </location>
</feature>
<name>X6MM58_RETFI</name>
<organism evidence="2 3">
    <name type="scientific">Reticulomyxa filosa</name>
    <dbReference type="NCBI Taxonomy" id="46433"/>
    <lineage>
        <taxon>Eukaryota</taxon>
        <taxon>Sar</taxon>
        <taxon>Rhizaria</taxon>
        <taxon>Retaria</taxon>
        <taxon>Foraminifera</taxon>
        <taxon>Monothalamids</taxon>
        <taxon>Reticulomyxidae</taxon>
        <taxon>Reticulomyxa</taxon>
    </lineage>
</organism>
<feature type="chain" id="PRO_5004975758" evidence="1">
    <location>
        <begin position="19"/>
        <end position="219"/>
    </location>
</feature>